<dbReference type="AlphaFoldDB" id="A0A319CS40"/>
<dbReference type="RefSeq" id="XP_025497261.1">
    <property type="nucleotide sequence ID" value="XM_025636751.1"/>
</dbReference>
<dbReference type="OrthoDB" id="341259at2759"/>
<keyword evidence="1" id="KW-0472">Membrane</keyword>
<keyword evidence="3" id="KW-1185">Reference proteome</keyword>
<dbReference type="Proteomes" id="UP000248340">
    <property type="component" value="Unassembled WGS sequence"/>
</dbReference>
<evidence type="ECO:0000256" key="1">
    <source>
        <dbReference type="SAM" id="Phobius"/>
    </source>
</evidence>
<sequence>MRGKREKLFRDFIHWVVNLEDRKILKHWWRHGASFATDKELPHQNISRVMDILQELNAVLEELKILQSVTRDQMLVDRLWRENATVKKNQLITPAEQEASIERMIEDVNTAHSPINGPMEQKQKEATIIDSQATCSQGDSIMVFTTVTIFLPASFLTSFFALNISKFPHEDGNFAYPAR</sequence>
<protein>
    <submittedName>
        <fullName evidence="2">Uncharacterized protein</fullName>
    </submittedName>
</protein>
<accession>A0A319CS40</accession>
<gene>
    <name evidence="2" type="ORF">BO82DRAFT_360179</name>
</gene>
<keyword evidence="1" id="KW-1133">Transmembrane helix</keyword>
<evidence type="ECO:0000313" key="2">
    <source>
        <dbReference type="EMBL" id="PYH87061.1"/>
    </source>
</evidence>
<dbReference type="Gene3D" id="1.20.58.340">
    <property type="entry name" value="Magnesium transport protein CorA, transmembrane region"/>
    <property type="match status" value="1"/>
</dbReference>
<dbReference type="GeneID" id="37139492"/>
<dbReference type="STRING" id="1448315.A0A319CS40"/>
<organism evidence="2 3">
    <name type="scientific">Aspergillus uvarum CBS 121591</name>
    <dbReference type="NCBI Taxonomy" id="1448315"/>
    <lineage>
        <taxon>Eukaryota</taxon>
        <taxon>Fungi</taxon>
        <taxon>Dikarya</taxon>
        <taxon>Ascomycota</taxon>
        <taxon>Pezizomycotina</taxon>
        <taxon>Eurotiomycetes</taxon>
        <taxon>Eurotiomycetidae</taxon>
        <taxon>Eurotiales</taxon>
        <taxon>Aspergillaceae</taxon>
        <taxon>Aspergillus</taxon>
        <taxon>Aspergillus subgen. Circumdati</taxon>
    </lineage>
</organism>
<reference evidence="2 3" key="1">
    <citation type="submission" date="2016-12" db="EMBL/GenBank/DDBJ databases">
        <title>The genomes of Aspergillus section Nigri reveals drivers in fungal speciation.</title>
        <authorList>
            <consortium name="DOE Joint Genome Institute"/>
            <person name="Vesth T.C."/>
            <person name="Nybo J."/>
            <person name="Theobald S."/>
            <person name="Brandl J."/>
            <person name="Frisvad J.C."/>
            <person name="Nielsen K.F."/>
            <person name="Lyhne E.K."/>
            <person name="Kogle M.E."/>
            <person name="Kuo A."/>
            <person name="Riley R."/>
            <person name="Clum A."/>
            <person name="Nolan M."/>
            <person name="Lipzen A."/>
            <person name="Salamov A."/>
            <person name="Henrissat B."/>
            <person name="Wiebenga A."/>
            <person name="De Vries R.P."/>
            <person name="Grigoriev I.V."/>
            <person name="Mortensen U.H."/>
            <person name="Andersen M.R."/>
            <person name="Baker S.E."/>
        </authorList>
    </citation>
    <scope>NUCLEOTIDE SEQUENCE [LARGE SCALE GENOMIC DNA]</scope>
    <source>
        <strain evidence="2 3">CBS 121591</strain>
    </source>
</reference>
<proteinExistence type="predicted"/>
<feature type="transmembrane region" description="Helical" evidence="1">
    <location>
        <begin position="141"/>
        <end position="162"/>
    </location>
</feature>
<name>A0A319CS40_9EURO</name>
<dbReference type="EMBL" id="KZ821674">
    <property type="protein sequence ID" value="PYH87061.1"/>
    <property type="molecule type" value="Genomic_DNA"/>
</dbReference>
<dbReference type="VEuPathDB" id="FungiDB:BO82DRAFT_360179"/>
<evidence type="ECO:0000313" key="3">
    <source>
        <dbReference type="Proteomes" id="UP000248340"/>
    </source>
</evidence>
<keyword evidence="1" id="KW-0812">Transmembrane</keyword>